<name>F4B9B8_ACIHW</name>
<dbReference type="HOGENOM" id="CLU_2985450_0_0_2"/>
<organism evidence="1 2">
    <name type="scientific">Acidianus hospitalis (strain W1)</name>
    <dbReference type="NCBI Taxonomy" id="933801"/>
    <lineage>
        <taxon>Archaea</taxon>
        <taxon>Thermoproteota</taxon>
        <taxon>Thermoprotei</taxon>
        <taxon>Sulfolobales</taxon>
        <taxon>Sulfolobaceae</taxon>
        <taxon>Acidianus</taxon>
    </lineage>
</organism>
<dbReference type="Proteomes" id="UP000008458">
    <property type="component" value="Chromosome"/>
</dbReference>
<sequence>MSIITASSLFIAYIDYIEVIKIFIAKNKNLNGKRKNVEYMKFCRKLVPHYLKPSTSA</sequence>
<reference evidence="1 2" key="1">
    <citation type="journal article" date="2011" name="Extremophiles">
        <title>Genomic analysis of Acidianus hospitalis W1 a host for studying crenarchaeal virus and plasmid life cycles.</title>
        <authorList>
            <person name="You X.Y."/>
            <person name="Liu C."/>
            <person name="Wang S.Y."/>
            <person name="Jiang C.Y."/>
            <person name="Shah S.A."/>
            <person name="Prangishvili D."/>
            <person name="She Q."/>
            <person name="Liu S.J."/>
            <person name="Garrett R.A."/>
        </authorList>
    </citation>
    <scope>NUCLEOTIDE SEQUENCE [LARGE SCALE GENOMIC DNA]</scope>
    <source>
        <strain evidence="1 2">W1</strain>
    </source>
</reference>
<dbReference type="AlphaFoldDB" id="F4B9B8"/>
<keyword evidence="2" id="KW-1185">Reference proteome</keyword>
<reference key="2">
    <citation type="journal article" date="2011" name="Extremophiles">
        <title>Genomic analyses of Acidianus hospitalis W1 a host for studying crenarchaeal virus and plasmid life cycles.</title>
        <authorList>
            <person name="You X.Y."/>
            <person name="Liu C."/>
            <person name="Wang S.Y."/>
            <person name="Jiang C.Y."/>
            <person name="Shah S.A."/>
            <person name="Prangishvili D."/>
            <person name="Liu S.J."/>
            <person name="Garrett R.A."/>
        </authorList>
    </citation>
    <scope>NUCLEOTIDE SEQUENCE</scope>
    <source>
        <strain>W1</strain>
    </source>
</reference>
<evidence type="ECO:0000313" key="2">
    <source>
        <dbReference type="Proteomes" id="UP000008458"/>
    </source>
</evidence>
<dbReference type="EMBL" id="CP002535">
    <property type="protein sequence ID" value="AEE93911.1"/>
    <property type="molecule type" value="Genomic_DNA"/>
</dbReference>
<accession>F4B9B8</accession>
<proteinExistence type="predicted"/>
<protein>
    <submittedName>
        <fullName evidence="1">Uncharacterized protein</fullName>
    </submittedName>
</protein>
<dbReference type="KEGG" id="aho:Ahos_1025"/>
<gene>
    <name evidence="1" type="ordered locus">Ahos_1025</name>
</gene>
<evidence type="ECO:0000313" key="1">
    <source>
        <dbReference type="EMBL" id="AEE93911.1"/>
    </source>
</evidence>